<name>A0ABN8NYW7_9CNID</name>
<dbReference type="InterPro" id="IPR010504">
    <property type="entry name" value="AH_dom"/>
</dbReference>
<evidence type="ECO:0000313" key="3">
    <source>
        <dbReference type="EMBL" id="CAH3127394.1"/>
    </source>
</evidence>
<organism evidence="3 4">
    <name type="scientific">Porites lobata</name>
    <dbReference type="NCBI Taxonomy" id="104759"/>
    <lineage>
        <taxon>Eukaryota</taxon>
        <taxon>Metazoa</taxon>
        <taxon>Cnidaria</taxon>
        <taxon>Anthozoa</taxon>
        <taxon>Hexacorallia</taxon>
        <taxon>Scleractinia</taxon>
        <taxon>Fungiina</taxon>
        <taxon>Poritidae</taxon>
        <taxon>Porites</taxon>
    </lineage>
</organism>
<dbReference type="PROSITE" id="PS50870">
    <property type="entry name" value="AH"/>
    <property type="match status" value="1"/>
</dbReference>
<protein>
    <recommendedName>
        <fullName evidence="2">AH domain-containing protein</fullName>
    </recommendedName>
</protein>
<dbReference type="Pfam" id="PF06456">
    <property type="entry name" value="Arfaptin"/>
    <property type="match status" value="1"/>
</dbReference>
<dbReference type="SUPFAM" id="SSF103657">
    <property type="entry name" value="BAR/IMD domain-like"/>
    <property type="match status" value="1"/>
</dbReference>
<dbReference type="CDD" id="cd07660">
    <property type="entry name" value="BAR_Arfaptin"/>
    <property type="match status" value="1"/>
</dbReference>
<dbReference type="Gene3D" id="1.20.1270.60">
    <property type="entry name" value="Arfaptin homology (AH) domain/BAR domain"/>
    <property type="match status" value="1"/>
</dbReference>
<comment type="caution">
    <text evidence="3">The sequence shown here is derived from an EMBL/GenBank/DDBJ whole genome shotgun (WGS) entry which is preliminary data.</text>
</comment>
<gene>
    <name evidence="3" type="ORF">PLOB_00032919</name>
</gene>
<reference evidence="3 4" key="1">
    <citation type="submission" date="2022-05" db="EMBL/GenBank/DDBJ databases">
        <authorList>
            <consortium name="Genoscope - CEA"/>
            <person name="William W."/>
        </authorList>
    </citation>
    <scope>NUCLEOTIDE SEQUENCE [LARGE SCALE GENOMIC DNA]</scope>
</reference>
<dbReference type="PANTHER" id="PTHR12141:SF5">
    <property type="entry name" value="ARFAPTIN"/>
    <property type="match status" value="1"/>
</dbReference>
<sequence length="361" mass="40750">MADDREEGMDGIRETDLNDDVISGAIGTNAITSIDLEEEDPRRFPGMDEMLKVATDLQDSGHSVQLNDSPAATPRLELENSGPSSVSWQPPDGTYQNGHPSAPAVLRPGTVQKIDHLKKWSISTYKYTRQYLSERFGKGTRTVDTELEGQILLLKETQVKYASILKLAKQMTQHFQHMVQSQRGLADAFADLGMKSPELQDEFNYNAETQRSLVKNGEVLLGALNFFTSNLTTLVHKTMEDSIMTVKAYESARIEYDAYRTDFETTQAGPRTAATAVKAEEAKQQYDVQKEKFDRLRGDLAIKLRFLEENKVKVMHKQLLLFQNAISAYFAGNKQALENCMKEFHIKIKSNEGKQQSFLEH</sequence>
<dbReference type="EMBL" id="CALNXK010000043">
    <property type="protein sequence ID" value="CAH3127394.1"/>
    <property type="molecule type" value="Genomic_DNA"/>
</dbReference>
<dbReference type="InterPro" id="IPR030798">
    <property type="entry name" value="Arfaptin_fam"/>
</dbReference>
<evidence type="ECO:0000313" key="4">
    <source>
        <dbReference type="Proteomes" id="UP001159405"/>
    </source>
</evidence>
<feature type="compositionally biased region" description="Polar residues" evidence="1">
    <location>
        <begin position="81"/>
        <end position="99"/>
    </location>
</feature>
<feature type="domain" description="AH" evidence="2">
    <location>
        <begin position="142"/>
        <end position="342"/>
    </location>
</feature>
<dbReference type="PANTHER" id="PTHR12141">
    <property type="entry name" value="ARFAPTIN-RELATED"/>
    <property type="match status" value="1"/>
</dbReference>
<dbReference type="Proteomes" id="UP001159405">
    <property type="component" value="Unassembled WGS sequence"/>
</dbReference>
<accession>A0ABN8NYW7</accession>
<proteinExistence type="predicted"/>
<evidence type="ECO:0000256" key="1">
    <source>
        <dbReference type="SAM" id="MobiDB-lite"/>
    </source>
</evidence>
<dbReference type="SMART" id="SM01015">
    <property type="entry name" value="Arfaptin"/>
    <property type="match status" value="1"/>
</dbReference>
<keyword evidence="4" id="KW-1185">Reference proteome</keyword>
<feature type="compositionally biased region" description="Polar residues" evidence="1">
    <location>
        <begin position="58"/>
        <end position="70"/>
    </location>
</feature>
<evidence type="ECO:0000259" key="2">
    <source>
        <dbReference type="PROSITE" id="PS50870"/>
    </source>
</evidence>
<dbReference type="InterPro" id="IPR027267">
    <property type="entry name" value="AH/BAR_dom_sf"/>
</dbReference>
<feature type="region of interest" description="Disordered" evidence="1">
    <location>
        <begin position="58"/>
        <end position="100"/>
    </location>
</feature>